<gene>
    <name evidence="1" type="ORF">METZ01_LOCUS459191</name>
</gene>
<dbReference type="GO" id="GO:0042910">
    <property type="term" value="F:xenobiotic transmembrane transporter activity"/>
    <property type="evidence" value="ECO:0007669"/>
    <property type="project" value="TreeGrafter"/>
</dbReference>
<dbReference type="PANTHER" id="PTHR32063">
    <property type="match status" value="1"/>
</dbReference>
<dbReference type="InterPro" id="IPR001036">
    <property type="entry name" value="Acrflvin-R"/>
</dbReference>
<protein>
    <submittedName>
        <fullName evidence="1">Uncharacterized protein</fullName>
    </submittedName>
</protein>
<name>A0A383AEV5_9ZZZZ</name>
<dbReference type="Pfam" id="PF00873">
    <property type="entry name" value="ACR_tran"/>
    <property type="match status" value="1"/>
</dbReference>
<evidence type="ECO:0000313" key="1">
    <source>
        <dbReference type="EMBL" id="SVE06337.1"/>
    </source>
</evidence>
<reference evidence="1" key="1">
    <citation type="submission" date="2018-05" db="EMBL/GenBank/DDBJ databases">
        <authorList>
            <person name="Lanie J.A."/>
            <person name="Ng W.-L."/>
            <person name="Kazmierczak K.M."/>
            <person name="Andrzejewski T.M."/>
            <person name="Davidsen T.M."/>
            <person name="Wayne K.J."/>
            <person name="Tettelin H."/>
            <person name="Glass J.I."/>
            <person name="Rusch D."/>
            <person name="Podicherti R."/>
            <person name="Tsui H.-C.T."/>
            <person name="Winkler M.E."/>
        </authorList>
    </citation>
    <scope>NUCLEOTIDE SEQUENCE</scope>
</reference>
<dbReference type="Gene3D" id="1.20.1640.10">
    <property type="entry name" value="Multidrug efflux transporter AcrB transmembrane domain"/>
    <property type="match status" value="1"/>
</dbReference>
<proteinExistence type="predicted"/>
<dbReference type="EMBL" id="UINC01191609">
    <property type="protein sequence ID" value="SVE06337.1"/>
    <property type="molecule type" value="Genomic_DNA"/>
</dbReference>
<accession>A0A383AEV5</accession>
<dbReference type="SUPFAM" id="SSF82693">
    <property type="entry name" value="Multidrug efflux transporter AcrB pore domain, PN1, PN2, PC1 and PC2 subdomains"/>
    <property type="match status" value="1"/>
</dbReference>
<dbReference type="Gene3D" id="3.30.70.1430">
    <property type="entry name" value="Multidrug efflux transporter AcrB pore domain"/>
    <property type="match status" value="1"/>
</dbReference>
<sequence length="149" mass="16676">MLLIGGCLMGTVSYSRLAVELIPFAELPMLIVSVQSARAEDPHRVEQLAVIPLESAIAGLADIERIESYIEPRRAVLYVYYTLDSDQRFAFLRLQERVAATRARIGDDFIAVVMKLDTEQLSNQFMSLQARGVGSLGQIRHVVDQKVVR</sequence>
<dbReference type="Gene3D" id="3.30.70.1320">
    <property type="entry name" value="Multidrug efflux transporter AcrB pore domain like"/>
    <property type="match status" value="1"/>
</dbReference>
<organism evidence="1">
    <name type="scientific">marine metagenome</name>
    <dbReference type="NCBI Taxonomy" id="408172"/>
    <lineage>
        <taxon>unclassified sequences</taxon>
        <taxon>metagenomes</taxon>
        <taxon>ecological metagenomes</taxon>
    </lineage>
</organism>
<dbReference type="GO" id="GO:0005886">
    <property type="term" value="C:plasma membrane"/>
    <property type="evidence" value="ECO:0007669"/>
    <property type="project" value="TreeGrafter"/>
</dbReference>
<feature type="non-terminal residue" evidence="1">
    <location>
        <position position="149"/>
    </location>
</feature>
<dbReference type="PANTHER" id="PTHR32063:SF0">
    <property type="entry name" value="SWARMING MOTILITY PROTEIN SWRC"/>
    <property type="match status" value="1"/>
</dbReference>
<dbReference type="AlphaFoldDB" id="A0A383AEV5"/>